<organism evidence="1 2">
    <name type="scientific">Trifolium pratense</name>
    <name type="common">Red clover</name>
    <dbReference type="NCBI Taxonomy" id="57577"/>
    <lineage>
        <taxon>Eukaryota</taxon>
        <taxon>Viridiplantae</taxon>
        <taxon>Streptophyta</taxon>
        <taxon>Embryophyta</taxon>
        <taxon>Tracheophyta</taxon>
        <taxon>Spermatophyta</taxon>
        <taxon>Magnoliopsida</taxon>
        <taxon>eudicotyledons</taxon>
        <taxon>Gunneridae</taxon>
        <taxon>Pentapetalae</taxon>
        <taxon>rosids</taxon>
        <taxon>fabids</taxon>
        <taxon>Fabales</taxon>
        <taxon>Fabaceae</taxon>
        <taxon>Papilionoideae</taxon>
        <taxon>50 kb inversion clade</taxon>
        <taxon>NPAAA clade</taxon>
        <taxon>Hologalegina</taxon>
        <taxon>IRL clade</taxon>
        <taxon>Trifolieae</taxon>
        <taxon>Trifolium</taxon>
    </lineage>
</organism>
<feature type="non-terminal residue" evidence="1">
    <location>
        <position position="52"/>
    </location>
</feature>
<sequence>MNVQKNWCYQSLVDSVVIDVELSREDFGLMPATAIRMGLKSLDVNRPNHIKL</sequence>
<comment type="caution">
    <text evidence="1">The sequence shown here is derived from an EMBL/GenBank/DDBJ whole genome shotgun (WGS) entry which is preliminary data.</text>
</comment>
<reference evidence="1 2" key="1">
    <citation type="journal article" date="2014" name="Am. J. Bot.">
        <title>Genome assembly and annotation for red clover (Trifolium pratense; Fabaceae).</title>
        <authorList>
            <person name="Istvanek J."/>
            <person name="Jaros M."/>
            <person name="Krenek A."/>
            <person name="Repkova J."/>
        </authorList>
    </citation>
    <scope>NUCLEOTIDE SEQUENCE [LARGE SCALE GENOMIC DNA]</scope>
    <source>
        <strain evidence="2">cv. Tatra</strain>
        <tissue evidence="1">Young leaves</tissue>
    </source>
</reference>
<reference evidence="1 2" key="2">
    <citation type="journal article" date="2017" name="Front. Plant Sci.">
        <title>Gene Classification and Mining of Molecular Markers Useful in Red Clover (Trifolium pratense) Breeding.</title>
        <authorList>
            <person name="Istvanek J."/>
            <person name="Dluhosova J."/>
            <person name="Dluhos P."/>
            <person name="Patkova L."/>
            <person name="Nedelnik J."/>
            <person name="Repkova J."/>
        </authorList>
    </citation>
    <scope>NUCLEOTIDE SEQUENCE [LARGE SCALE GENOMIC DNA]</scope>
    <source>
        <strain evidence="2">cv. Tatra</strain>
        <tissue evidence="1">Young leaves</tissue>
    </source>
</reference>
<name>A0A2K3KL12_TRIPR</name>
<evidence type="ECO:0000313" key="1">
    <source>
        <dbReference type="EMBL" id="PNX66933.1"/>
    </source>
</evidence>
<dbReference type="AlphaFoldDB" id="A0A2K3KL12"/>
<gene>
    <name evidence="1" type="ORF">L195_g063285</name>
</gene>
<dbReference type="Proteomes" id="UP000236291">
    <property type="component" value="Unassembled WGS sequence"/>
</dbReference>
<dbReference type="EMBL" id="ASHM01201031">
    <property type="protein sequence ID" value="PNX66933.1"/>
    <property type="molecule type" value="Genomic_DNA"/>
</dbReference>
<proteinExistence type="predicted"/>
<evidence type="ECO:0000313" key="2">
    <source>
        <dbReference type="Proteomes" id="UP000236291"/>
    </source>
</evidence>
<protein>
    <submittedName>
        <fullName evidence="1">Uncharacterized protein</fullName>
    </submittedName>
</protein>
<accession>A0A2K3KL12</accession>